<organism evidence="1 2">
    <name type="scientific">Mauremys mutica</name>
    <name type="common">yellowpond turtle</name>
    <dbReference type="NCBI Taxonomy" id="74926"/>
    <lineage>
        <taxon>Eukaryota</taxon>
        <taxon>Metazoa</taxon>
        <taxon>Chordata</taxon>
        <taxon>Craniata</taxon>
        <taxon>Vertebrata</taxon>
        <taxon>Euteleostomi</taxon>
        <taxon>Archelosauria</taxon>
        <taxon>Testudinata</taxon>
        <taxon>Testudines</taxon>
        <taxon>Cryptodira</taxon>
        <taxon>Durocryptodira</taxon>
        <taxon>Testudinoidea</taxon>
        <taxon>Geoemydidae</taxon>
        <taxon>Geoemydinae</taxon>
        <taxon>Mauremys</taxon>
    </lineage>
</organism>
<dbReference type="Proteomes" id="UP000827986">
    <property type="component" value="Unassembled WGS sequence"/>
</dbReference>
<reference evidence="1" key="1">
    <citation type="submission" date="2021-09" db="EMBL/GenBank/DDBJ databases">
        <title>The genome of Mauremys mutica provides insights into the evolution of semi-aquatic lifestyle.</title>
        <authorList>
            <person name="Gong S."/>
            <person name="Gao Y."/>
        </authorList>
    </citation>
    <scope>NUCLEOTIDE SEQUENCE</scope>
    <source>
        <strain evidence="1">MM-2020</strain>
        <tissue evidence="1">Muscle</tissue>
    </source>
</reference>
<name>A0A9D3WQ87_9SAUR</name>
<evidence type="ECO:0000313" key="2">
    <source>
        <dbReference type="Proteomes" id="UP000827986"/>
    </source>
</evidence>
<keyword evidence="2" id="KW-1185">Reference proteome</keyword>
<dbReference type="EMBL" id="JAHDVG010000488">
    <property type="protein sequence ID" value="KAH1165966.1"/>
    <property type="molecule type" value="Genomic_DNA"/>
</dbReference>
<comment type="caution">
    <text evidence="1">The sequence shown here is derived from an EMBL/GenBank/DDBJ whole genome shotgun (WGS) entry which is preliminary data.</text>
</comment>
<evidence type="ECO:0000313" key="1">
    <source>
        <dbReference type="EMBL" id="KAH1165966.1"/>
    </source>
</evidence>
<accession>A0A9D3WQ87</accession>
<dbReference type="AlphaFoldDB" id="A0A9D3WQ87"/>
<gene>
    <name evidence="1" type="ORF">KIL84_023525</name>
</gene>
<sequence length="105" mass="11314">MHSHDEILAYAFPVRQHSLLRASLSLTWCFQRSLHKAVIKQSVLCCGGGGFFWGRSAFLVTLAHPVTSASPTHPTEPNCSQLGQTVPEVVSDSGCLSNLVPNSGH</sequence>
<protein>
    <submittedName>
        <fullName evidence="1">Uncharacterized protein</fullName>
    </submittedName>
</protein>
<proteinExistence type="predicted"/>